<gene>
    <name evidence="2" type="ORF">QF034_003294</name>
</gene>
<sequence>MLGKKLTIAAVTGVLVLSGSTAFAESKSTSLSNGTLTISEEDGCKVTGNCSLYYSSTSYKKTGGSKVDVRLGMSTSKELYQDSWKTVSKGQTVSHSWGGLKKSAVPDCTIVGYMKASTGDYYTPPVSVC</sequence>
<proteinExistence type="predicted"/>
<evidence type="ECO:0000313" key="3">
    <source>
        <dbReference type="Proteomes" id="UP001232755"/>
    </source>
</evidence>
<reference evidence="2 3" key="1">
    <citation type="submission" date="2023-07" db="EMBL/GenBank/DDBJ databases">
        <title>Comparative genomics of wheat-associated soil bacteria to identify genetic determinants of phenazine resistance.</title>
        <authorList>
            <person name="Mouncey N."/>
        </authorList>
    </citation>
    <scope>NUCLEOTIDE SEQUENCE [LARGE SCALE GENOMIC DNA]</scope>
    <source>
        <strain evidence="2 3">B3I12</strain>
    </source>
</reference>
<evidence type="ECO:0000256" key="1">
    <source>
        <dbReference type="SAM" id="SignalP"/>
    </source>
</evidence>
<comment type="caution">
    <text evidence="2">The sequence shown here is derived from an EMBL/GenBank/DDBJ whole genome shotgun (WGS) entry which is preliminary data.</text>
</comment>
<keyword evidence="3" id="KW-1185">Reference proteome</keyword>
<organism evidence="2 3">
    <name type="scientific">Streptomyces africanus</name>
    <dbReference type="NCBI Taxonomy" id="231024"/>
    <lineage>
        <taxon>Bacteria</taxon>
        <taxon>Bacillati</taxon>
        <taxon>Actinomycetota</taxon>
        <taxon>Actinomycetes</taxon>
        <taxon>Kitasatosporales</taxon>
        <taxon>Streptomycetaceae</taxon>
        <taxon>Streptomyces</taxon>
    </lineage>
</organism>
<evidence type="ECO:0008006" key="4">
    <source>
        <dbReference type="Google" id="ProtNLM"/>
    </source>
</evidence>
<protein>
    <recommendedName>
        <fullName evidence="4">Secreted protein</fullName>
    </recommendedName>
</protein>
<feature type="chain" id="PRO_5047335954" description="Secreted protein" evidence="1">
    <location>
        <begin position="25"/>
        <end position="129"/>
    </location>
</feature>
<evidence type="ECO:0000313" key="2">
    <source>
        <dbReference type="EMBL" id="MDQ0749063.1"/>
    </source>
</evidence>
<dbReference type="Proteomes" id="UP001232755">
    <property type="component" value="Unassembled WGS sequence"/>
</dbReference>
<name>A0ABU0QNV1_9ACTN</name>
<keyword evidence="1" id="KW-0732">Signal</keyword>
<dbReference type="EMBL" id="JAUSYP010000001">
    <property type="protein sequence ID" value="MDQ0749063.1"/>
    <property type="molecule type" value="Genomic_DNA"/>
</dbReference>
<feature type="signal peptide" evidence="1">
    <location>
        <begin position="1"/>
        <end position="24"/>
    </location>
</feature>
<accession>A0ABU0QNV1</accession>